<dbReference type="OrthoDB" id="350860at2157"/>
<dbReference type="SMART" id="SM01130">
    <property type="entry name" value="DHDPS"/>
    <property type="match status" value="1"/>
</dbReference>
<feature type="binding site" evidence="3">
    <location>
        <position position="212"/>
    </location>
    <ligand>
        <name>pyruvate</name>
        <dbReference type="ChEBI" id="CHEBI:15361"/>
    </ligand>
</feature>
<reference evidence="4 5" key="1">
    <citation type="submission" date="2016-10" db="EMBL/GenBank/DDBJ databases">
        <authorList>
            <person name="de Groot N.N."/>
        </authorList>
    </citation>
    <scope>NUCLEOTIDE SEQUENCE [LARGE SCALE GENOMIC DNA]</scope>
    <source>
        <strain evidence="4 5">CGMCC 1.10457</strain>
    </source>
</reference>
<dbReference type="EMBL" id="FOZK01000001">
    <property type="protein sequence ID" value="SFR93136.1"/>
    <property type="molecule type" value="Genomic_DNA"/>
</dbReference>
<name>A0A1I6KPJ3_9EURY</name>
<dbReference type="PIRSF" id="PIRSF001365">
    <property type="entry name" value="DHDPS"/>
    <property type="match status" value="1"/>
</dbReference>
<evidence type="ECO:0000313" key="4">
    <source>
        <dbReference type="EMBL" id="SFR93136.1"/>
    </source>
</evidence>
<dbReference type="RefSeq" id="WP_089814859.1">
    <property type="nucleotide sequence ID" value="NZ_FOZK01000001.1"/>
</dbReference>
<dbReference type="Gene3D" id="3.20.20.70">
    <property type="entry name" value="Aldolase class I"/>
    <property type="match status" value="1"/>
</dbReference>
<keyword evidence="5" id="KW-1185">Reference proteome</keyword>
<proteinExistence type="predicted"/>
<evidence type="ECO:0000256" key="1">
    <source>
        <dbReference type="ARBA" id="ARBA00023239"/>
    </source>
</evidence>
<dbReference type="GO" id="GO:0008840">
    <property type="term" value="F:4-hydroxy-tetrahydrodipicolinate synthase activity"/>
    <property type="evidence" value="ECO:0007669"/>
    <property type="project" value="TreeGrafter"/>
</dbReference>
<feature type="active site" description="Schiff-base intermediate with substrate" evidence="2">
    <location>
        <position position="171"/>
    </location>
</feature>
<dbReference type="InterPro" id="IPR002220">
    <property type="entry name" value="DapA-like"/>
</dbReference>
<dbReference type="PRINTS" id="PR00146">
    <property type="entry name" value="DHPICSNTHASE"/>
</dbReference>
<evidence type="ECO:0000313" key="5">
    <source>
        <dbReference type="Proteomes" id="UP000199062"/>
    </source>
</evidence>
<dbReference type="CDD" id="cd00408">
    <property type="entry name" value="DHDPS-like"/>
    <property type="match status" value="1"/>
</dbReference>
<gene>
    <name evidence="4" type="ORF">SAMN05216559_1228</name>
</gene>
<dbReference type="InterPro" id="IPR013785">
    <property type="entry name" value="Aldolase_TIM"/>
</dbReference>
<keyword evidence="1" id="KW-0456">Lyase</keyword>
<dbReference type="Proteomes" id="UP000199062">
    <property type="component" value="Unassembled WGS sequence"/>
</dbReference>
<sequence>MTTNGPTHDVSIHGVIPPTITAFTDEEELALDATAAHARFVVDRGVHGVFPLGTNGEFPMLKPDERAAVIEAVVDEVGDEVPVIAGVSAPSTRNTVSYAQDAEENGADAAVVGIPYYYPIDSTAIIEHYEEVTAAIDIPVYIYHFPARMGNKLELETLDRLADLDGIVGVKDSSGDVAWLGQAIDQNPELTYLAGLDSLLFAELEIGCTGLVSAVSNVFPELTVDLYESYVSGEENRARELQSTVFDIWKAIDRGPYLGGVKSALDLHPEVDFDPGPMRRPLWRMDEQEEVQLERTLRTLDLI</sequence>
<dbReference type="AlphaFoldDB" id="A0A1I6KPJ3"/>
<dbReference type="SUPFAM" id="SSF51569">
    <property type="entry name" value="Aldolase"/>
    <property type="match status" value="1"/>
</dbReference>
<protein>
    <submittedName>
        <fullName evidence="4">2-keto-3-deoxy-phosphogluconate aldolase</fullName>
    </submittedName>
</protein>
<feature type="active site" description="Proton donor/acceptor" evidence="2">
    <location>
        <position position="143"/>
    </location>
</feature>
<evidence type="ECO:0000256" key="3">
    <source>
        <dbReference type="PIRSR" id="PIRSR001365-2"/>
    </source>
</evidence>
<evidence type="ECO:0000256" key="2">
    <source>
        <dbReference type="PIRSR" id="PIRSR001365-1"/>
    </source>
</evidence>
<dbReference type="Pfam" id="PF00701">
    <property type="entry name" value="DHDPS"/>
    <property type="match status" value="1"/>
</dbReference>
<dbReference type="STRING" id="767519.SAMN05216559_1228"/>
<dbReference type="GO" id="GO:0008675">
    <property type="term" value="F:2-dehydro-3-deoxy-phosphogluconate aldolase activity"/>
    <property type="evidence" value="ECO:0007669"/>
    <property type="project" value="UniProtKB-ARBA"/>
</dbReference>
<dbReference type="PANTHER" id="PTHR12128">
    <property type="entry name" value="DIHYDRODIPICOLINATE SYNTHASE"/>
    <property type="match status" value="1"/>
</dbReference>
<organism evidence="4 5">
    <name type="scientific">Halomicrobium zhouii</name>
    <dbReference type="NCBI Taxonomy" id="767519"/>
    <lineage>
        <taxon>Archaea</taxon>
        <taxon>Methanobacteriati</taxon>
        <taxon>Methanobacteriota</taxon>
        <taxon>Stenosarchaea group</taxon>
        <taxon>Halobacteria</taxon>
        <taxon>Halobacteriales</taxon>
        <taxon>Haloarculaceae</taxon>
        <taxon>Halomicrobium</taxon>
    </lineage>
</organism>
<accession>A0A1I6KPJ3</accession>
<dbReference type="PANTHER" id="PTHR12128:SF66">
    <property type="entry name" value="4-HYDROXY-2-OXOGLUTARATE ALDOLASE, MITOCHONDRIAL"/>
    <property type="match status" value="1"/>
</dbReference>